<feature type="compositionally biased region" description="Basic and acidic residues" evidence="2">
    <location>
        <begin position="292"/>
        <end position="311"/>
    </location>
</feature>
<evidence type="ECO:0000256" key="1">
    <source>
        <dbReference type="ARBA" id="ARBA00005627"/>
    </source>
</evidence>
<feature type="compositionally biased region" description="Pro residues" evidence="2">
    <location>
        <begin position="110"/>
        <end position="120"/>
    </location>
</feature>
<dbReference type="EMBL" id="CAUYUJ010019170">
    <property type="protein sequence ID" value="CAK0889073.1"/>
    <property type="molecule type" value="Genomic_DNA"/>
</dbReference>
<feature type="compositionally biased region" description="Gly residues" evidence="2">
    <location>
        <begin position="36"/>
        <end position="47"/>
    </location>
</feature>
<feature type="compositionally biased region" description="Low complexity" evidence="2">
    <location>
        <begin position="513"/>
        <end position="524"/>
    </location>
</feature>
<feature type="region of interest" description="Disordered" evidence="2">
    <location>
        <begin position="220"/>
        <end position="255"/>
    </location>
</feature>
<proteinExistence type="inferred from homology"/>
<reference evidence="3" key="1">
    <citation type="submission" date="2023-10" db="EMBL/GenBank/DDBJ databases">
        <authorList>
            <person name="Chen Y."/>
            <person name="Shah S."/>
            <person name="Dougan E. K."/>
            <person name="Thang M."/>
            <person name="Chan C."/>
        </authorList>
    </citation>
    <scope>NUCLEOTIDE SEQUENCE [LARGE SCALE GENOMIC DNA]</scope>
</reference>
<comment type="similarity">
    <text evidence="1">Belongs to the TCP10 family.</text>
</comment>
<feature type="region of interest" description="Disordered" evidence="2">
    <location>
        <begin position="510"/>
        <end position="574"/>
    </location>
</feature>
<feature type="region of interest" description="Disordered" evidence="2">
    <location>
        <begin position="286"/>
        <end position="311"/>
    </location>
</feature>
<dbReference type="PANTHER" id="PTHR10331:SF6">
    <property type="entry name" value="SPINDLE ASSEMBLY ABNORMAL 4"/>
    <property type="match status" value="1"/>
</dbReference>
<dbReference type="InterPro" id="IPR026581">
    <property type="entry name" value="TCP10L/CENPJ"/>
</dbReference>
<dbReference type="Proteomes" id="UP001189429">
    <property type="component" value="Unassembled WGS sequence"/>
</dbReference>
<dbReference type="PANTHER" id="PTHR10331">
    <property type="entry name" value="T COMPLEX PROTEIN 10"/>
    <property type="match status" value="1"/>
</dbReference>
<organism evidence="3 4">
    <name type="scientific">Prorocentrum cordatum</name>
    <dbReference type="NCBI Taxonomy" id="2364126"/>
    <lineage>
        <taxon>Eukaryota</taxon>
        <taxon>Sar</taxon>
        <taxon>Alveolata</taxon>
        <taxon>Dinophyceae</taxon>
        <taxon>Prorocentrales</taxon>
        <taxon>Prorocentraceae</taxon>
        <taxon>Prorocentrum</taxon>
    </lineage>
</organism>
<comment type="caution">
    <text evidence="3">The sequence shown here is derived from an EMBL/GenBank/DDBJ whole genome shotgun (WGS) entry which is preliminary data.</text>
</comment>
<keyword evidence="4" id="KW-1185">Reference proteome</keyword>
<evidence type="ECO:0000256" key="2">
    <source>
        <dbReference type="SAM" id="MobiDB-lite"/>
    </source>
</evidence>
<gene>
    <name evidence="3" type="ORF">PCOR1329_LOCUS69726</name>
</gene>
<name>A0ABN9WQU2_9DINO</name>
<feature type="region of interest" description="Disordered" evidence="2">
    <location>
        <begin position="151"/>
        <end position="203"/>
    </location>
</feature>
<feature type="region of interest" description="Disordered" evidence="2">
    <location>
        <begin position="70"/>
        <end position="124"/>
    </location>
</feature>
<evidence type="ECO:0000313" key="3">
    <source>
        <dbReference type="EMBL" id="CAK0889073.1"/>
    </source>
</evidence>
<evidence type="ECO:0000313" key="4">
    <source>
        <dbReference type="Proteomes" id="UP001189429"/>
    </source>
</evidence>
<feature type="compositionally biased region" description="Basic and acidic residues" evidence="2">
    <location>
        <begin position="226"/>
        <end position="238"/>
    </location>
</feature>
<feature type="region of interest" description="Disordered" evidence="2">
    <location>
        <begin position="26"/>
        <end position="53"/>
    </location>
</feature>
<sequence length="574" mass="61895">MDGCLAGLARIVMQGKVGLGALGEDAAAEPRAGPAGPRGRGGLGGSGAPRAEDEWVDLAPLDCRGDTLRLDTLEARSHPSSKLSPPLAGEAPGSQAGLYASSTEAGLQQPAPPKRGPPLPGEAWAAEASPLAGDAPTSQVVRSYWDQALGASPAAPAPPPAHGRRSPHWEGAAAHSAMYSASEQAGGGGRSPELGVERAPLLDDAEARRAEAALLEQGRAAQLEQQARRVEREAEALKRLQAQAQQSERDVQREREKLWQEVEAEKRALHEEFDAERAALRRERRRLSVGAERQRQQLLEDREAQQERQRLQEQNLQLEEEMREKEKRWQRSIDRLQRQVADLTRKNAELQEEVRRANQQAQQAQGGHAWGDAKDSKDPSFEARLTLSMAERGSVRRRHIDAGSISMKGNVPPQPLQPCRRLSTKHRQQREKERPKTLRCLRVANDSIEGRLPLQTHDVKDAGPSPSPLLDADDVITDELEGQPARRALSGGRYSESRLAVDSIGSFDEGLEHGAAGAASGAGLHARHAPELTGLDSADRGAGSLGPPVDSDGHADPDELQESGGSAMESGDSD</sequence>
<feature type="compositionally biased region" description="Acidic residues" evidence="2">
    <location>
        <begin position="471"/>
        <end position="481"/>
    </location>
</feature>
<accession>A0ABN9WQU2</accession>
<feature type="region of interest" description="Disordered" evidence="2">
    <location>
        <begin position="405"/>
        <end position="497"/>
    </location>
</feature>
<feature type="compositionally biased region" description="Basic and acidic residues" evidence="2">
    <location>
        <begin position="371"/>
        <end position="381"/>
    </location>
</feature>
<feature type="region of interest" description="Disordered" evidence="2">
    <location>
        <begin position="353"/>
        <end position="382"/>
    </location>
</feature>
<protein>
    <submittedName>
        <fullName evidence="3">Uncharacterized protein</fullName>
    </submittedName>
</protein>
<feature type="compositionally biased region" description="Low complexity" evidence="2">
    <location>
        <begin position="357"/>
        <end position="367"/>
    </location>
</feature>
<feature type="compositionally biased region" description="Low complexity" evidence="2">
    <location>
        <begin position="26"/>
        <end position="35"/>
    </location>
</feature>